<evidence type="ECO:0000256" key="1">
    <source>
        <dbReference type="SAM" id="MobiDB-lite"/>
    </source>
</evidence>
<feature type="compositionally biased region" description="Basic and acidic residues" evidence="1">
    <location>
        <begin position="72"/>
        <end position="89"/>
    </location>
</feature>
<dbReference type="HOGENOM" id="CLU_152247_0_0_1"/>
<dbReference type="AlphaFoldDB" id="F0WC61"/>
<gene>
    <name evidence="2" type="primary">AlNc14C56G4244</name>
    <name evidence="2" type="ORF">ALNC14_049170</name>
</gene>
<evidence type="ECO:0000313" key="2">
    <source>
        <dbReference type="EMBL" id="CCA18774.1"/>
    </source>
</evidence>
<name>F0WC61_9STRA</name>
<sequence>MSIFVLSSFSKAVGRADDTLLESVIKYAHLALNQAVMVRVDTNRFDSRTQVEELCQFAQIMDSNTRIQAQREAKSWTRDRVGSVRESKHAKPQRTAKYDNCVKIGHFKRDCGKTDAKNTIDIVLGTENRK</sequence>
<protein>
    <submittedName>
        <fullName evidence="2">AlNc14C56G4244 protein</fullName>
    </submittedName>
</protein>
<reference evidence="2" key="1">
    <citation type="journal article" date="2011" name="PLoS Biol.">
        <title>Gene gain and loss during evolution of obligate parasitism in the white rust pathogen of Arabidopsis thaliana.</title>
        <authorList>
            <person name="Kemen E."/>
            <person name="Gardiner A."/>
            <person name="Schultz-Larsen T."/>
            <person name="Kemen A.C."/>
            <person name="Balmuth A.L."/>
            <person name="Robert-Seilaniantz A."/>
            <person name="Bailey K."/>
            <person name="Holub E."/>
            <person name="Studholme D.J."/>
            <person name="Maclean D."/>
            <person name="Jones J.D."/>
        </authorList>
    </citation>
    <scope>NUCLEOTIDE SEQUENCE</scope>
</reference>
<proteinExistence type="predicted"/>
<organism evidence="2">
    <name type="scientific">Albugo laibachii Nc14</name>
    <dbReference type="NCBI Taxonomy" id="890382"/>
    <lineage>
        <taxon>Eukaryota</taxon>
        <taxon>Sar</taxon>
        <taxon>Stramenopiles</taxon>
        <taxon>Oomycota</taxon>
        <taxon>Peronosporomycetes</taxon>
        <taxon>Albuginales</taxon>
        <taxon>Albuginaceae</taxon>
        <taxon>Albugo</taxon>
    </lineage>
</organism>
<feature type="region of interest" description="Disordered" evidence="1">
    <location>
        <begin position="72"/>
        <end position="95"/>
    </location>
</feature>
<accession>F0WC61</accession>
<dbReference type="EMBL" id="FR824101">
    <property type="protein sequence ID" value="CCA18774.1"/>
    <property type="molecule type" value="Genomic_DNA"/>
</dbReference>
<reference evidence="2" key="2">
    <citation type="submission" date="2011-02" db="EMBL/GenBank/DDBJ databases">
        <authorList>
            <person name="MacLean D."/>
        </authorList>
    </citation>
    <scope>NUCLEOTIDE SEQUENCE</scope>
</reference>